<dbReference type="AlphaFoldDB" id="A0A9W6QMJ0"/>
<keyword evidence="2" id="KW-1185">Reference proteome</keyword>
<dbReference type="EMBL" id="BSSD01000004">
    <property type="protein sequence ID" value="GLW92322.1"/>
    <property type="molecule type" value="Genomic_DNA"/>
</dbReference>
<name>A0A9W6QMJ0_9PSEU</name>
<evidence type="ECO:0000313" key="2">
    <source>
        <dbReference type="Proteomes" id="UP001165042"/>
    </source>
</evidence>
<dbReference type="Proteomes" id="UP001165042">
    <property type="component" value="Unassembled WGS sequence"/>
</dbReference>
<sequence length="176" mass="19439">MESVEEHRKLVRAYAEGLWIEPVVVVSLGDVSPEFAVPGRRKDGTITGTRLIRRFFWNLLRGTTGTIASIALTLGGGELVNAFARNGRVSGPRDALALPLVDAARSATTPWLVHSPSHTAIIDAGPHHPELRWQATKPEAPRLIPTQRRLAWSDGSEYSYYLSAEEAAHQLRSRRL</sequence>
<evidence type="ECO:0000313" key="1">
    <source>
        <dbReference type="EMBL" id="GLW92322.1"/>
    </source>
</evidence>
<comment type="caution">
    <text evidence="1">The sequence shown here is derived from an EMBL/GenBank/DDBJ whole genome shotgun (WGS) entry which is preliminary data.</text>
</comment>
<protein>
    <submittedName>
        <fullName evidence="1">Uncharacterized protein</fullName>
    </submittedName>
</protein>
<accession>A0A9W6QMJ0</accession>
<gene>
    <name evidence="1" type="ORF">Aglo03_31380</name>
</gene>
<reference evidence="1" key="1">
    <citation type="submission" date="2023-02" db="EMBL/GenBank/DDBJ databases">
        <title>Actinokineospora globicatena NBRC 15670.</title>
        <authorList>
            <person name="Ichikawa N."/>
            <person name="Sato H."/>
            <person name="Tonouchi N."/>
        </authorList>
    </citation>
    <scope>NUCLEOTIDE SEQUENCE</scope>
    <source>
        <strain evidence="1">NBRC 15670</strain>
    </source>
</reference>
<organism evidence="1 2">
    <name type="scientific">Actinokineospora globicatena</name>
    <dbReference type="NCBI Taxonomy" id="103729"/>
    <lineage>
        <taxon>Bacteria</taxon>
        <taxon>Bacillati</taxon>
        <taxon>Actinomycetota</taxon>
        <taxon>Actinomycetes</taxon>
        <taxon>Pseudonocardiales</taxon>
        <taxon>Pseudonocardiaceae</taxon>
        <taxon>Actinokineospora</taxon>
    </lineage>
</organism>
<proteinExistence type="predicted"/>